<evidence type="ECO:0000313" key="6">
    <source>
        <dbReference type="EMBL" id="MCZ4282550.1"/>
    </source>
</evidence>
<reference evidence="6" key="1">
    <citation type="submission" date="2022-12" db="EMBL/GenBank/DDBJ databases">
        <title>Bacterial isolates from different developmental stages of Nematostella vectensis.</title>
        <authorList>
            <person name="Fraune S."/>
        </authorList>
    </citation>
    <scope>NUCLEOTIDE SEQUENCE</scope>
    <source>
        <strain evidence="6">G21630-S1</strain>
    </source>
</reference>
<evidence type="ECO:0000256" key="4">
    <source>
        <dbReference type="ARBA" id="ARBA00023163"/>
    </source>
</evidence>
<dbReference type="SUPFAM" id="SSF46785">
    <property type="entry name" value="Winged helix' DNA-binding domain"/>
    <property type="match status" value="1"/>
</dbReference>
<evidence type="ECO:0000256" key="2">
    <source>
        <dbReference type="ARBA" id="ARBA00023015"/>
    </source>
</evidence>
<dbReference type="PANTHER" id="PTHR30537">
    <property type="entry name" value="HTH-TYPE TRANSCRIPTIONAL REGULATOR"/>
    <property type="match status" value="1"/>
</dbReference>
<dbReference type="InterPro" id="IPR058163">
    <property type="entry name" value="LysR-type_TF_proteobact-type"/>
</dbReference>
<dbReference type="Pfam" id="PF03466">
    <property type="entry name" value="LysR_substrate"/>
    <property type="match status" value="1"/>
</dbReference>
<keyword evidence="2" id="KW-0805">Transcription regulation</keyword>
<dbReference type="Gene3D" id="1.10.10.10">
    <property type="entry name" value="Winged helix-like DNA-binding domain superfamily/Winged helix DNA-binding domain"/>
    <property type="match status" value="1"/>
</dbReference>
<evidence type="ECO:0000256" key="3">
    <source>
        <dbReference type="ARBA" id="ARBA00023125"/>
    </source>
</evidence>
<dbReference type="PROSITE" id="PS50931">
    <property type="entry name" value="HTH_LYSR"/>
    <property type="match status" value="1"/>
</dbReference>
<dbReference type="Proteomes" id="UP001069802">
    <property type="component" value="Unassembled WGS sequence"/>
</dbReference>
<keyword evidence="4" id="KW-0804">Transcription</keyword>
<accession>A0ABT4LN32</accession>
<gene>
    <name evidence="6" type="ORF">O4H49_17310</name>
</gene>
<dbReference type="InterPro" id="IPR036390">
    <property type="entry name" value="WH_DNA-bd_sf"/>
</dbReference>
<dbReference type="EMBL" id="JAPWGY010000008">
    <property type="protein sequence ID" value="MCZ4282550.1"/>
    <property type="molecule type" value="Genomic_DNA"/>
</dbReference>
<keyword evidence="3" id="KW-0238">DNA-binding</keyword>
<dbReference type="PANTHER" id="PTHR30537:SF74">
    <property type="entry name" value="HTH-TYPE TRANSCRIPTIONAL REGULATOR TRPI"/>
    <property type="match status" value="1"/>
</dbReference>
<dbReference type="Gene3D" id="3.40.190.10">
    <property type="entry name" value="Periplasmic binding protein-like II"/>
    <property type="match status" value="2"/>
</dbReference>
<feature type="domain" description="HTH lysR-type" evidence="5">
    <location>
        <begin position="1"/>
        <end position="56"/>
    </location>
</feature>
<evidence type="ECO:0000259" key="5">
    <source>
        <dbReference type="PROSITE" id="PS50931"/>
    </source>
</evidence>
<dbReference type="PRINTS" id="PR00039">
    <property type="entry name" value="HTHLYSR"/>
</dbReference>
<dbReference type="InterPro" id="IPR000847">
    <property type="entry name" value="LysR_HTH_N"/>
</dbReference>
<name>A0ABT4LN32_9PROT</name>
<evidence type="ECO:0000256" key="1">
    <source>
        <dbReference type="ARBA" id="ARBA00009437"/>
    </source>
</evidence>
<keyword evidence="7" id="KW-1185">Reference proteome</keyword>
<comment type="similarity">
    <text evidence="1">Belongs to the LysR transcriptional regulatory family.</text>
</comment>
<proteinExistence type="inferred from homology"/>
<dbReference type="Pfam" id="PF00126">
    <property type="entry name" value="HTH_1"/>
    <property type="match status" value="1"/>
</dbReference>
<dbReference type="SUPFAM" id="SSF53850">
    <property type="entry name" value="Periplasmic binding protein-like II"/>
    <property type="match status" value="1"/>
</dbReference>
<organism evidence="6 7">
    <name type="scientific">Kiloniella laminariae</name>
    <dbReference type="NCBI Taxonomy" id="454162"/>
    <lineage>
        <taxon>Bacteria</taxon>
        <taxon>Pseudomonadati</taxon>
        <taxon>Pseudomonadota</taxon>
        <taxon>Alphaproteobacteria</taxon>
        <taxon>Rhodospirillales</taxon>
        <taxon>Kiloniellaceae</taxon>
        <taxon>Kiloniella</taxon>
    </lineage>
</organism>
<dbReference type="InterPro" id="IPR036388">
    <property type="entry name" value="WH-like_DNA-bd_sf"/>
</dbReference>
<comment type="caution">
    <text evidence="6">The sequence shown here is derived from an EMBL/GenBank/DDBJ whole genome shotgun (WGS) entry which is preliminary data.</text>
</comment>
<dbReference type="InterPro" id="IPR005119">
    <property type="entry name" value="LysR_subst-bd"/>
</dbReference>
<protein>
    <submittedName>
        <fullName evidence="6">LysR substrate-binding domain-containing protein</fullName>
    </submittedName>
</protein>
<dbReference type="RefSeq" id="WP_269424695.1">
    <property type="nucleotide sequence ID" value="NZ_JAPWGY010000008.1"/>
</dbReference>
<sequence length="294" mass="33192">MNAIRAFEAAARLLSISGAAKELSVTPTAISHQIRQLEDLLNCKLFERSGRNIALTALGESLLPDVTQGMDSLARAFEETYGKVDINTVTLSTTREFARYWLQPRLASFYKQFPEITVNIFTSESCVDLPGTEIDVAVRYGPVPSECAGDMVLFQEHYIPAVKRSLVNSKGKTVHIADMQSKRLIDVRWKNRTLTAPSWKIWFEQSREEDFHHYKRMDFDSYHLALDALQRGHGAALLSQTIVNSDEFASDLVQIDGPHLPGYSYRVIVSPASQRKKNVCLFVDWLLAEKQVIP</sequence>
<evidence type="ECO:0000313" key="7">
    <source>
        <dbReference type="Proteomes" id="UP001069802"/>
    </source>
</evidence>